<reference evidence="14 15" key="1">
    <citation type="submission" date="2017-06" db="EMBL/GenBank/DDBJ databases">
        <title>Herbaspirillum phytohormonus sp. nov., isolated from the root nodule of Robinia pseudoacacia in lead-zinc mine.</title>
        <authorList>
            <person name="Fan M."/>
            <person name="Lin Y."/>
        </authorList>
    </citation>
    <scope>NUCLEOTIDE SEQUENCE [LARGE SCALE GENOMIC DNA]</scope>
    <source>
        <strain evidence="14 15">HZ10</strain>
    </source>
</reference>
<evidence type="ECO:0000313" key="16">
    <source>
        <dbReference type="Proteomes" id="UP000536746"/>
    </source>
</evidence>
<dbReference type="SUPFAM" id="SSF51735">
    <property type="entry name" value="NAD(P)-binding Rossmann-fold domains"/>
    <property type="match status" value="1"/>
</dbReference>
<dbReference type="Gene3D" id="1.10.1040.10">
    <property type="entry name" value="N-(1-d-carboxylethyl)-l-norvaline Dehydrogenase, domain 2"/>
    <property type="match status" value="1"/>
</dbReference>
<dbReference type="EMBL" id="JABFMT010000008">
    <property type="protein sequence ID" value="NUU02015.1"/>
    <property type="molecule type" value="Genomic_DNA"/>
</dbReference>
<evidence type="ECO:0000256" key="7">
    <source>
        <dbReference type="ARBA" id="ARBA00023027"/>
    </source>
</evidence>
<accession>A0A246WRY6</accession>
<sequence length="310" mass="34217">MSEKIAVVGAGLIGRAWAIVFARAGFKVAIWDAVPQALQSCQQLLRENVGDLARHGLIAESVEVVLERIKPAASLAEALKDAALVQENVKETVEVKREIFAEMDRLAAPGTILTSSTSWIPTSEFTEHLPGRERILVAHPVNPPYLVPLVELAPAPWTSKATVERARDIYTRAGQSPVLLKKEITGFLLNRIQGAVLNEALNLYENGYASSEDLDKVLKDGLGLRWSFMGPFETIDLNAPEGVLDYAKRYGHTYRDVAKTQPPNEWKAETLAAIEKERRAVLGAGALGERARWRDNRLMGLVAHKRKQPT</sequence>
<dbReference type="AlphaFoldDB" id="A0A246WRY6"/>
<protein>
    <recommendedName>
        <fullName evidence="9">L-gulonate 3-dehydrogenase</fullName>
        <ecNumber evidence="8">1.1.1.45</ecNumber>
    </recommendedName>
    <alternativeName>
        <fullName evidence="9">L-gulonate 3-dehydrogenase</fullName>
    </alternativeName>
</protein>
<organism evidence="14 15">
    <name type="scientific">Herbaspirillum robiniae</name>
    <dbReference type="NCBI Taxonomy" id="2014887"/>
    <lineage>
        <taxon>Bacteria</taxon>
        <taxon>Pseudomonadati</taxon>
        <taxon>Pseudomonadota</taxon>
        <taxon>Betaproteobacteria</taxon>
        <taxon>Burkholderiales</taxon>
        <taxon>Oxalobacteraceae</taxon>
        <taxon>Herbaspirillum</taxon>
    </lineage>
</organism>
<evidence type="ECO:0000256" key="6">
    <source>
        <dbReference type="ARBA" id="ARBA00023002"/>
    </source>
</evidence>
<gene>
    <name evidence="14" type="ORF">CEJ42_12910</name>
    <name evidence="13" type="ORF">HNO84_10420</name>
</gene>
<evidence type="ECO:0000256" key="4">
    <source>
        <dbReference type="ARBA" id="ARBA00022490"/>
    </source>
</evidence>
<evidence type="ECO:0000256" key="3">
    <source>
        <dbReference type="ARBA" id="ARBA00011738"/>
    </source>
</evidence>
<dbReference type="PANTHER" id="PTHR48075:SF1">
    <property type="entry name" value="LAMBDA-CRYSTALLIN HOMOLOG"/>
    <property type="match status" value="1"/>
</dbReference>
<evidence type="ECO:0000256" key="5">
    <source>
        <dbReference type="ARBA" id="ARBA00022553"/>
    </source>
</evidence>
<dbReference type="PIRSF" id="PIRSF000105">
    <property type="entry name" value="HCDH"/>
    <property type="match status" value="1"/>
</dbReference>
<evidence type="ECO:0000256" key="10">
    <source>
        <dbReference type="PIRSR" id="PIRSR000105-1"/>
    </source>
</evidence>
<dbReference type="Pfam" id="PF00725">
    <property type="entry name" value="3HCDH"/>
    <property type="match status" value="1"/>
</dbReference>
<keyword evidence="7" id="KW-0520">NAD</keyword>
<dbReference type="NCBIfam" id="NF004783">
    <property type="entry name" value="PRK06129.1"/>
    <property type="match status" value="1"/>
</dbReference>
<keyword evidence="4" id="KW-0963">Cytoplasm</keyword>
<dbReference type="InterPro" id="IPR006176">
    <property type="entry name" value="3-OHacyl-CoA_DH_NAD-bd"/>
</dbReference>
<dbReference type="Gene3D" id="3.40.50.720">
    <property type="entry name" value="NAD(P)-binding Rossmann-like Domain"/>
    <property type="match status" value="1"/>
</dbReference>
<dbReference type="GO" id="GO:0006631">
    <property type="term" value="P:fatty acid metabolic process"/>
    <property type="evidence" value="ECO:0007669"/>
    <property type="project" value="InterPro"/>
</dbReference>
<evidence type="ECO:0000259" key="11">
    <source>
        <dbReference type="Pfam" id="PF00725"/>
    </source>
</evidence>
<dbReference type="RefSeq" id="WP_079218745.1">
    <property type="nucleotide sequence ID" value="NZ_CP018845.1"/>
</dbReference>
<evidence type="ECO:0000256" key="8">
    <source>
        <dbReference type="ARBA" id="ARBA00038962"/>
    </source>
</evidence>
<evidence type="ECO:0000313" key="13">
    <source>
        <dbReference type="EMBL" id="NUU02015.1"/>
    </source>
</evidence>
<dbReference type="InterPro" id="IPR013328">
    <property type="entry name" value="6PGD_dom2"/>
</dbReference>
<reference evidence="13 16" key="2">
    <citation type="journal article" date="2020" name="Front. Plant Sci.">
        <title>Isolation of Rhizosphere Bacteria That Improve Quality and Water Stress Tolerance in Greenhouse Ornamentals.</title>
        <authorList>
            <person name="Nordstedt N.P."/>
            <person name="Jones M.L."/>
        </authorList>
    </citation>
    <scope>NUCLEOTIDE SEQUENCE [LARGE SCALE GENOMIC DNA]</scope>
    <source>
        <strain evidence="13 16">C6C2</strain>
    </source>
</reference>
<evidence type="ECO:0000256" key="1">
    <source>
        <dbReference type="ARBA" id="ARBA00004496"/>
    </source>
</evidence>
<dbReference type="GO" id="GO:0050104">
    <property type="term" value="F:L-gulonate 3-dehydrogenase activity"/>
    <property type="evidence" value="ECO:0007669"/>
    <property type="project" value="UniProtKB-EC"/>
</dbReference>
<dbReference type="Proteomes" id="UP000197596">
    <property type="component" value="Unassembled WGS sequence"/>
</dbReference>
<dbReference type="PROSITE" id="PS00067">
    <property type="entry name" value="3HCDH"/>
    <property type="match status" value="1"/>
</dbReference>
<comment type="subunit">
    <text evidence="3">Homodimer.</text>
</comment>
<proteinExistence type="inferred from homology"/>
<feature type="domain" description="3-hydroxyacyl-CoA dehydrogenase C-terminal" evidence="11">
    <location>
        <begin position="186"/>
        <end position="253"/>
    </location>
</feature>
<dbReference type="InterPro" id="IPR006108">
    <property type="entry name" value="3HC_DH_C"/>
</dbReference>
<evidence type="ECO:0000256" key="2">
    <source>
        <dbReference type="ARBA" id="ARBA00009463"/>
    </source>
</evidence>
<evidence type="ECO:0000259" key="12">
    <source>
        <dbReference type="Pfam" id="PF02737"/>
    </source>
</evidence>
<feature type="site" description="Important for catalytic activity" evidence="10">
    <location>
        <position position="139"/>
    </location>
</feature>
<dbReference type="GO" id="GO:0070403">
    <property type="term" value="F:NAD+ binding"/>
    <property type="evidence" value="ECO:0007669"/>
    <property type="project" value="InterPro"/>
</dbReference>
<feature type="domain" description="3-hydroxyacyl-CoA dehydrogenase NAD binding" evidence="12">
    <location>
        <begin position="4"/>
        <end position="182"/>
    </location>
</feature>
<dbReference type="Proteomes" id="UP000536746">
    <property type="component" value="Unassembled WGS sequence"/>
</dbReference>
<name>A0A246WRY6_9BURK</name>
<dbReference type="GO" id="GO:0005737">
    <property type="term" value="C:cytoplasm"/>
    <property type="evidence" value="ECO:0007669"/>
    <property type="project" value="UniProtKB-SubCell"/>
</dbReference>
<dbReference type="EMBL" id="NJGU01000006">
    <property type="protein sequence ID" value="OWY28862.1"/>
    <property type="molecule type" value="Genomic_DNA"/>
</dbReference>
<dbReference type="OrthoDB" id="9803287at2"/>
<dbReference type="InterPro" id="IPR008927">
    <property type="entry name" value="6-PGluconate_DH-like_C_sf"/>
</dbReference>
<dbReference type="Pfam" id="PF02737">
    <property type="entry name" value="3HCDH_N"/>
    <property type="match status" value="1"/>
</dbReference>
<dbReference type="InterPro" id="IPR006180">
    <property type="entry name" value="3-OHacyl-CoA_DH_CS"/>
</dbReference>
<dbReference type="InterPro" id="IPR022694">
    <property type="entry name" value="3-OHacyl-CoA_DH"/>
</dbReference>
<evidence type="ECO:0000256" key="9">
    <source>
        <dbReference type="ARBA" id="ARBA00042709"/>
    </source>
</evidence>
<keyword evidence="16" id="KW-1185">Reference proteome</keyword>
<comment type="similarity">
    <text evidence="2">Belongs to the 3-hydroxyacyl-CoA dehydrogenase family.</text>
</comment>
<dbReference type="EC" id="1.1.1.45" evidence="8"/>
<dbReference type="PANTHER" id="PTHR48075">
    <property type="entry name" value="3-HYDROXYACYL-COA DEHYDROGENASE FAMILY PROTEIN"/>
    <property type="match status" value="1"/>
</dbReference>
<evidence type="ECO:0000313" key="14">
    <source>
        <dbReference type="EMBL" id="OWY28862.1"/>
    </source>
</evidence>
<dbReference type="InterPro" id="IPR036291">
    <property type="entry name" value="NAD(P)-bd_dom_sf"/>
</dbReference>
<evidence type="ECO:0000313" key="15">
    <source>
        <dbReference type="Proteomes" id="UP000197596"/>
    </source>
</evidence>
<comment type="subcellular location">
    <subcellularLocation>
        <location evidence="1">Cytoplasm</location>
    </subcellularLocation>
</comment>
<dbReference type="SUPFAM" id="SSF48179">
    <property type="entry name" value="6-phosphogluconate dehydrogenase C-terminal domain-like"/>
    <property type="match status" value="1"/>
</dbReference>
<keyword evidence="6 14" id="KW-0560">Oxidoreductase</keyword>
<keyword evidence="5" id="KW-0597">Phosphoprotein</keyword>
<comment type="caution">
    <text evidence="14">The sequence shown here is derived from an EMBL/GenBank/DDBJ whole genome shotgun (WGS) entry which is preliminary data.</text>
</comment>